<sequence>MNKIPLAVIGVGHLGRFHAEKFASFPEVELVGVVDVIPERALEVARACQTKAFFDYREVLPLVKAVSVVVPTVHHFEVTKAALEAGCHVFVEKPLASTPQEARELVKLAQKLGLILQVGHIERFNPAIKKLLASVSNPIFIEAQRVSRFSPRCLDVDVILDLMIHDIDLVLTLTREKIAELQATGAPVITDKVDLASVRLRFKNGVVANLTASRIALKPARSFRVYQPGVYFAADTLESTFIKVDLSENGLAHHPSPVPEKFAQADPLKDELRAFVEAISREKTPPVSGEEGFEALELAFRIKREIERQQASFLAREGSCLPDLVRHCVSS</sequence>
<dbReference type="PANTHER" id="PTHR43377">
    <property type="entry name" value="BILIVERDIN REDUCTASE A"/>
    <property type="match status" value="1"/>
</dbReference>
<dbReference type="SUPFAM" id="SSF51735">
    <property type="entry name" value="NAD(P)-binding Rossmann-fold domains"/>
    <property type="match status" value="1"/>
</dbReference>
<evidence type="ECO:0000259" key="1">
    <source>
        <dbReference type="Pfam" id="PF01408"/>
    </source>
</evidence>
<reference evidence="3" key="1">
    <citation type="journal article" date="2020" name="mSystems">
        <title>Genome- and Community-Level Interaction Insights into Carbon Utilization and Element Cycling Functions of Hydrothermarchaeota in Hydrothermal Sediment.</title>
        <authorList>
            <person name="Zhou Z."/>
            <person name="Liu Y."/>
            <person name="Xu W."/>
            <person name="Pan J."/>
            <person name="Luo Z.H."/>
            <person name="Li M."/>
        </authorList>
    </citation>
    <scope>NUCLEOTIDE SEQUENCE [LARGE SCALE GENOMIC DNA]</scope>
    <source>
        <strain evidence="3">HyVt-533</strain>
    </source>
</reference>
<evidence type="ECO:0000259" key="2">
    <source>
        <dbReference type="Pfam" id="PF22725"/>
    </source>
</evidence>
<comment type="caution">
    <text evidence="3">The sequence shown here is derived from an EMBL/GenBank/DDBJ whole genome shotgun (WGS) entry which is preliminary data.</text>
</comment>
<dbReference type="Pfam" id="PF22725">
    <property type="entry name" value="GFO_IDH_MocA_C3"/>
    <property type="match status" value="1"/>
</dbReference>
<name>A0A7V5NYH1_9BACT</name>
<dbReference type="PANTHER" id="PTHR43377:SF1">
    <property type="entry name" value="BILIVERDIN REDUCTASE A"/>
    <property type="match status" value="1"/>
</dbReference>
<dbReference type="Gene3D" id="3.40.50.720">
    <property type="entry name" value="NAD(P)-binding Rossmann-like Domain"/>
    <property type="match status" value="1"/>
</dbReference>
<dbReference type="GO" id="GO:0000166">
    <property type="term" value="F:nucleotide binding"/>
    <property type="evidence" value="ECO:0007669"/>
    <property type="project" value="InterPro"/>
</dbReference>
<dbReference type="EMBL" id="DROK01000045">
    <property type="protein sequence ID" value="HHI96520.1"/>
    <property type="molecule type" value="Genomic_DNA"/>
</dbReference>
<evidence type="ECO:0000313" key="3">
    <source>
        <dbReference type="EMBL" id="HHI96520.1"/>
    </source>
</evidence>
<dbReference type="Gene3D" id="3.30.360.10">
    <property type="entry name" value="Dihydrodipicolinate Reductase, domain 2"/>
    <property type="match status" value="1"/>
</dbReference>
<protein>
    <submittedName>
        <fullName evidence="3">Gfo/Idh/MocA family oxidoreductase</fullName>
    </submittedName>
</protein>
<dbReference type="InterPro" id="IPR036291">
    <property type="entry name" value="NAD(P)-bd_dom_sf"/>
</dbReference>
<feature type="domain" description="Gfo/Idh/MocA-like oxidoreductase N-terminal" evidence="1">
    <location>
        <begin position="6"/>
        <end position="120"/>
    </location>
</feature>
<accession>A0A7V5NYH1</accession>
<dbReference type="SUPFAM" id="SSF55347">
    <property type="entry name" value="Glyceraldehyde-3-phosphate dehydrogenase-like, C-terminal domain"/>
    <property type="match status" value="1"/>
</dbReference>
<organism evidence="3">
    <name type="scientific">Thermodesulfatator atlanticus</name>
    <dbReference type="NCBI Taxonomy" id="501497"/>
    <lineage>
        <taxon>Bacteria</taxon>
        <taxon>Pseudomonadati</taxon>
        <taxon>Thermodesulfobacteriota</taxon>
        <taxon>Thermodesulfobacteria</taxon>
        <taxon>Thermodesulfobacteriales</taxon>
        <taxon>Thermodesulfatatoraceae</taxon>
        <taxon>Thermodesulfatator</taxon>
    </lineage>
</organism>
<dbReference type="InterPro" id="IPR000683">
    <property type="entry name" value="Gfo/Idh/MocA-like_OxRdtase_N"/>
</dbReference>
<gene>
    <name evidence="3" type="ORF">ENJ96_01560</name>
</gene>
<dbReference type="InterPro" id="IPR051450">
    <property type="entry name" value="Gfo/Idh/MocA_Oxidoreductases"/>
</dbReference>
<dbReference type="Pfam" id="PF01408">
    <property type="entry name" value="GFO_IDH_MocA"/>
    <property type="match status" value="1"/>
</dbReference>
<feature type="domain" description="GFO/IDH/MocA-like oxidoreductase" evidence="2">
    <location>
        <begin position="153"/>
        <end position="226"/>
    </location>
</feature>
<dbReference type="Proteomes" id="UP000886101">
    <property type="component" value="Unassembled WGS sequence"/>
</dbReference>
<dbReference type="AlphaFoldDB" id="A0A7V5NYH1"/>
<dbReference type="InterPro" id="IPR055170">
    <property type="entry name" value="GFO_IDH_MocA-like_dom"/>
</dbReference>
<proteinExistence type="predicted"/>